<dbReference type="EMBL" id="CM047585">
    <property type="protein sequence ID" value="KAI9910283.1"/>
    <property type="molecule type" value="Genomic_DNA"/>
</dbReference>
<sequence length="197" mass="21879">MLSLRKVTSYHQRNKSRKVSSVEPSIMLTLWCTRARPPRSRQRRGDFKCCLMAMATLRKPPVDTSQVKVGALDGEASTINAVDGTGTHATTTTAPKVAPAVIHKPIKITENLHILPSDTEAEKERKRNRNIKQHDWKAFQYKAKKKGMKRGVSGVLYKRGSSIFASPDTVQGCVGVVGIGQGMTEFPDTRKKKFKSD</sequence>
<accession>A0ACC0VUT4</accession>
<dbReference type="Proteomes" id="UP001163321">
    <property type="component" value="Chromosome 6"/>
</dbReference>
<keyword evidence="2" id="KW-1185">Reference proteome</keyword>
<proteinExistence type="predicted"/>
<evidence type="ECO:0000313" key="2">
    <source>
        <dbReference type="Proteomes" id="UP001163321"/>
    </source>
</evidence>
<protein>
    <submittedName>
        <fullName evidence="1">Uncharacterized protein</fullName>
    </submittedName>
</protein>
<organism evidence="1 2">
    <name type="scientific">Peronosclerospora sorghi</name>
    <dbReference type="NCBI Taxonomy" id="230839"/>
    <lineage>
        <taxon>Eukaryota</taxon>
        <taxon>Sar</taxon>
        <taxon>Stramenopiles</taxon>
        <taxon>Oomycota</taxon>
        <taxon>Peronosporomycetes</taxon>
        <taxon>Peronosporales</taxon>
        <taxon>Peronosporaceae</taxon>
        <taxon>Peronosclerospora</taxon>
    </lineage>
</organism>
<reference evidence="1 2" key="1">
    <citation type="journal article" date="2022" name="bioRxiv">
        <title>The genome of the oomycete Peronosclerospora sorghi, a cosmopolitan pathogen of maize and sorghum, is inflated with dispersed pseudogenes.</title>
        <authorList>
            <person name="Fletcher K."/>
            <person name="Martin F."/>
            <person name="Isakeit T."/>
            <person name="Cavanaugh K."/>
            <person name="Magill C."/>
            <person name="Michelmore R."/>
        </authorList>
    </citation>
    <scope>NUCLEOTIDE SEQUENCE [LARGE SCALE GENOMIC DNA]</scope>
    <source>
        <strain evidence="1">P6</strain>
    </source>
</reference>
<comment type="caution">
    <text evidence="1">The sequence shown here is derived from an EMBL/GenBank/DDBJ whole genome shotgun (WGS) entry which is preliminary data.</text>
</comment>
<name>A0ACC0VUT4_9STRA</name>
<evidence type="ECO:0000313" key="1">
    <source>
        <dbReference type="EMBL" id="KAI9910283.1"/>
    </source>
</evidence>
<gene>
    <name evidence="1" type="ORF">PsorP6_011070</name>
</gene>